<dbReference type="PANTHER" id="PTHR47628:SF1">
    <property type="entry name" value="ALIPHATIC AMIDASE EXPRESSION-REGULATING PROTEIN"/>
    <property type="match status" value="1"/>
</dbReference>
<reference evidence="1 2" key="1">
    <citation type="submission" date="2016-10" db="EMBL/GenBank/DDBJ databases">
        <authorList>
            <person name="de Groot N.N."/>
        </authorList>
    </citation>
    <scope>NUCLEOTIDE SEQUENCE [LARGE SCALE GENOMIC DNA]</scope>
    <source>
        <strain evidence="1 2">ATCC 35022</strain>
    </source>
</reference>
<dbReference type="AlphaFoldDB" id="A0A1G6E7E7"/>
<accession>A0A1G6E7E7</accession>
<organism evidence="1 2">
    <name type="scientific">Bauldia litoralis</name>
    <dbReference type="NCBI Taxonomy" id="665467"/>
    <lineage>
        <taxon>Bacteria</taxon>
        <taxon>Pseudomonadati</taxon>
        <taxon>Pseudomonadota</taxon>
        <taxon>Alphaproteobacteria</taxon>
        <taxon>Hyphomicrobiales</taxon>
        <taxon>Kaistiaceae</taxon>
        <taxon>Bauldia</taxon>
    </lineage>
</organism>
<dbReference type="Proteomes" id="UP000199071">
    <property type="component" value="Unassembled WGS sequence"/>
</dbReference>
<evidence type="ECO:0000313" key="1">
    <source>
        <dbReference type="EMBL" id="SDB53240.1"/>
    </source>
</evidence>
<evidence type="ECO:0000313" key="2">
    <source>
        <dbReference type="Proteomes" id="UP000199071"/>
    </source>
</evidence>
<dbReference type="InterPro" id="IPR028082">
    <property type="entry name" value="Peripla_BP_I"/>
</dbReference>
<protein>
    <submittedName>
        <fullName evidence="1">Branched-chain amino acid transport system substrate-binding protein</fullName>
    </submittedName>
</protein>
<dbReference type="EMBL" id="FMXQ01000010">
    <property type="protein sequence ID" value="SDB53240.1"/>
    <property type="molecule type" value="Genomic_DNA"/>
</dbReference>
<proteinExistence type="predicted"/>
<dbReference type="SUPFAM" id="SSF53822">
    <property type="entry name" value="Periplasmic binding protein-like I"/>
    <property type="match status" value="1"/>
</dbReference>
<name>A0A1G6E7E7_9HYPH</name>
<dbReference type="Gene3D" id="3.40.50.2300">
    <property type="match status" value="2"/>
</dbReference>
<keyword evidence="2" id="KW-1185">Reference proteome</keyword>
<sequence length="391" mass="42717">MTRRYPIGVLFSRRGPYALLGRDAFDGALTALGEINDDPSFPFELTPLTGEPDGVADRYQAIADRLIAQGARHVVGGITSWSRKEMIPAVEKGDALLWYPCPYEGYECSDRVVYLGACPNQHIVPLFAHVIPRFGKRAFLVGSNYIWGWETNRVARRLLDDNGGTVLGERYLPLGREDVDRLIAEIAETRPDFILNTLIGPSSYAFLRAMAVLAERDPAFAPERCPVVSCNLAECELDEIGPAAVGQICTAVYFDSIDTADNHAFLARVRRRLGAARRVSAFFASAYMAVRVLAEAIREAGSDRPDAILPYIPARRFASPMGDLAISGRTRHTAFAPLLATIRTGNAFEIVEKAPQAIEADPYLSDYSGTGPAAIPATGRTPQPMLRVVAT</sequence>
<dbReference type="RefSeq" id="WP_090879742.1">
    <property type="nucleotide sequence ID" value="NZ_FMXQ01000010.1"/>
</dbReference>
<gene>
    <name evidence="1" type="ORF">SAMN02982931_04213</name>
</gene>
<dbReference type="PANTHER" id="PTHR47628">
    <property type="match status" value="1"/>
</dbReference>
<dbReference type="OrthoDB" id="9802022at2"/>
<dbReference type="STRING" id="665467.SAMN02982931_04213"/>
<dbReference type="Pfam" id="PF13433">
    <property type="entry name" value="Peripla_BP_5"/>
    <property type="match status" value="1"/>
</dbReference>